<evidence type="ECO:0000313" key="1">
    <source>
        <dbReference type="EnsemblMetazoa" id="GPPI019496-PA"/>
    </source>
</evidence>
<accession>A0A1B0B5G3</accession>
<protein>
    <submittedName>
        <fullName evidence="1">Uncharacterized protein</fullName>
    </submittedName>
</protein>
<sequence length="125" mass="13899">LSLLLTGTSDKCRSQHLLPVVDAFLTLPLSSTIVSIVLRRNESILAIGVRSATKLIERLKVRFIESMCDNFGFLLLEGIADDSPDVKETSELPHLRFNGETFKSFLITCTLEDFGVLARVVIFKS</sequence>
<reference evidence="1" key="2">
    <citation type="submission" date="2020-05" db="UniProtKB">
        <authorList>
            <consortium name="EnsemblMetazoa"/>
        </authorList>
    </citation>
    <scope>IDENTIFICATION</scope>
    <source>
        <strain evidence="1">IAEA</strain>
    </source>
</reference>
<keyword evidence="2" id="KW-1185">Reference proteome</keyword>
<proteinExistence type="predicted"/>
<dbReference type="AlphaFoldDB" id="A0A1B0B5G3"/>
<dbReference type="Proteomes" id="UP000092460">
    <property type="component" value="Unassembled WGS sequence"/>
</dbReference>
<evidence type="ECO:0000313" key="2">
    <source>
        <dbReference type="Proteomes" id="UP000092460"/>
    </source>
</evidence>
<reference evidence="2" key="1">
    <citation type="submission" date="2015-01" db="EMBL/GenBank/DDBJ databases">
        <authorList>
            <person name="Aksoy S."/>
            <person name="Warren W."/>
            <person name="Wilson R.K."/>
        </authorList>
    </citation>
    <scope>NUCLEOTIDE SEQUENCE [LARGE SCALE GENOMIC DNA]</scope>
    <source>
        <strain evidence="2">IAEA</strain>
    </source>
</reference>
<dbReference type="VEuPathDB" id="VectorBase:GPPI019496"/>
<name>A0A1B0B5G3_9MUSC</name>
<dbReference type="EnsemblMetazoa" id="GPPI019496-RA">
    <property type="protein sequence ID" value="GPPI019496-PA"/>
    <property type="gene ID" value="GPPI019496"/>
</dbReference>
<dbReference type="EMBL" id="JXJN01008697">
    <property type="status" value="NOT_ANNOTATED_CDS"/>
    <property type="molecule type" value="Genomic_DNA"/>
</dbReference>
<organism evidence="1 2">
    <name type="scientific">Glossina palpalis gambiensis</name>
    <dbReference type="NCBI Taxonomy" id="67801"/>
    <lineage>
        <taxon>Eukaryota</taxon>
        <taxon>Metazoa</taxon>
        <taxon>Ecdysozoa</taxon>
        <taxon>Arthropoda</taxon>
        <taxon>Hexapoda</taxon>
        <taxon>Insecta</taxon>
        <taxon>Pterygota</taxon>
        <taxon>Neoptera</taxon>
        <taxon>Endopterygota</taxon>
        <taxon>Diptera</taxon>
        <taxon>Brachycera</taxon>
        <taxon>Muscomorpha</taxon>
        <taxon>Hippoboscoidea</taxon>
        <taxon>Glossinidae</taxon>
        <taxon>Glossina</taxon>
    </lineage>
</organism>